<protein>
    <submittedName>
        <fullName evidence="3">Uncharacterized protein</fullName>
    </submittedName>
</protein>
<organism evidence="3 4">
    <name type="scientific">Orchesella dallaii</name>
    <dbReference type="NCBI Taxonomy" id="48710"/>
    <lineage>
        <taxon>Eukaryota</taxon>
        <taxon>Metazoa</taxon>
        <taxon>Ecdysozoa</taxon>
        <taxon>Arthropoda</taxon>
        <taxon>Hexapoda</taxon>
        <taxon>Collembola</taxon>
        <taxon>Entomobryomorpha</taxon>
        <taxon>Entomobryoidea</taxon>
        <taxon>Orchesellidae</taxon>
        <taxon>Orchesellinae</taxon>
        <taxon>Orchesella</taxon>
    </lineage>
</organism>
<reference evidence="3 4" key="1">
    <citation type="submission" date="2024-08" db="EMBL/GenBank/DDBJ databases">
        <authorList>
            <person name="Cucini C."/>
            <person name="Frati F."/>
        </authorList>
    </citation>
    <scope>NUCLEOTIDE SEQUENCE [LARGE SCALE GENOMIC DNA]</scope>
</reference>
<evidence type="ECO:0000313" key="3">
    <source>
        <dbReference type="EMBL" id="CAL8097979.1"/>
    </source>
</evidence>
<keyword evidence="1" id="KW-0175">Coiled coil</keyword>
<feature type="region of interest" description="Disordered" evidence="2">
    <location>
        <begin position="224"/>
        <end position="262"/>
    </location>
</feature>
<dbReference type="Proteomes" id="UP001642540">
    <property type="component" value="Unassembled WGS sequence"/>
</dbReference>
<evidence type="ECO:0000256" key="2">
    <source>
        <dbReference type="SAM" id="MobiDB-lite"/>
    </source>
</evidence>
<gene>
    <name evidence="3" type="ORF">ODALV1_LOCUS9801</name>
</gene>
<proteinExistence type="predicted"/>
<keyword evidence="4" id="KW-1185">Reference proteome</keyword>
<comment type="caution">
    <text evidence="3">The sequence shown here is derived from an EMBL/GenBank/DDBJ whole genome shotgun (WGS) entry which is preliminary data.</text>
</comment>
<accession>A0ABP1QIU4</accession>
<sequence length="331" mass="37779">MLKCLNGDQRLSLSETVAMSNWKTEGDSQNQAKSPDENLTEKVHLEFHSLNSEIVKIQRDYCNYKIQTEDKFSTLQAKNNQLRSEVERSATAVHKIYQEMSEVLVQNRIIAENNHKLIAEKEDLENKINELEQSESRSQALVSVKCLEFSEEEEILLGELNCLKSSKENLYLELKTKIKKLEEDVQEEKKRNESLQLEFMTLIKEKYKLELTLRKREAMAGRLRGKYQTRVNTSDSDKASDKNKKKRQISKVKSPEAATKNMQIPSNVSLNISNLERNVWKFYGNENAVNSGFMAMKPFCASPQTPTIPGAGSISGGMDETEIVTLSDSEV</sequence>
<feature type="coiled-coil region" evidence="1">
    <location>
        <begin position="65"/>
        <end position="205"/>
    </location>
</feature>
<evidence type="ECO:0000313" key="4">
    <source>
        <dbReference type="Proteomes" id="UP001642540"/>
    </source>
</evidence>
<name>A0ABP1QIU4_9HEXA</name>
<dbReference type="EMBL" id="CAXLJM020000030">
    <property type="protein sequence ID" value="CAL8097979.1"/>
    <property type="molecule type" value="Genomic_DNA"/>
</dbReference>
<evidence type="ECO:0000256" key="1">
    <source>
        <dbReference type="SAM" id="Coils"/>
    </source>
</evidence>